<feature type="region of interest" description="Disordered" evidence="9">
    <location>
        <begin position="1"/>
        <end position="26"/>
    </location>
</feature>
<evidence type="ECO:0000259" key="10">
    <source>
        <dbReference type="Pfam" id="PF16363"/>
    </source>
</evidence>
<accession>A0AAD5P2L3</accession>
<evidence type="ECO:0000256" key="9">
    <source>
        <dbReference type="SAM" id="MobiDB-lite"/>
    </source>
</evidence>
<organism evidence="11 12">
    <name type="scientific">Acer negundo</name>
    <name type="common">Box elder</name>
    <dbReference type="NCBI Taxonomy" id="4023"/>
    <lineage>
        <taxon>Eukaryota</taxon>
        <taxon>Viridiplantae</taxon>
        <taxon>Streptophyta</taxon>
        <taxon>Embryophyta</taxon>
        <taxon>Tracheophyta</taxon>
        <taxon>Spermatophyta</taxon>
        <taxon>Magnoliopsida</taxon>
        <taxon>eudicotyledons</taxon>
        <taxon>Gunneridae</taxon>
        <taxon>Pentapetalae</taxon>
        <taxon>rosids</taxon>
        <taxon>malvids</taxon>
        <taxon>Sapindales</taxon>
        <taxon>Sapindaceae</taxon>
        <taxon>Hippocastanoideae</taxon>
        <taxon>Acereae</taxon>
        <taxon>Acer</taxon>
    </lineage>
</organism>
<dbReference type="EMBL" id="JAJSOW010000003">
    <property type="protein sequence ID" value="KAI9195958.1"/>
    <property type="molecule type" value="Genomic_DNA"/>
</dbReference>
<evidence type="ECO:0000256" key="6">
    <source>
        <dbReference type="ARBA" id="ARBA00023027"/>
    </source>
</evidence>
<name>A0AAD5P2L3_ACENE</name>
<evidence type="ECO:0000256" key="1">
    <source>
        <dbReference type="ARBA" id="ARBA00001911"/>
    </source>
</evidence>
<dbReference type="Pfam" id="PF16363">
    <property type="entry name" value="GDP_Man_Dehyd"/>
    <property type="match status" value="1"/>
</dbReference>
<evidence type="ECO:0000256" key="7">
    <source>
        <dbReference type="ARBA" id="ARBA00023239"/>
    </source>
</evidence>
<keyword evidence="5" id="KW-0210">Decarboxylase</keyword>
<proteinExistence type="inferred from homology"/>
<dbReference type="PANTHER" id="PTHR43078:SF38">
    <property type="entry name" value="UDP-GLUCURONATE DECARBOXYLASE"/>
    <property type="match status" value="1"/>
</dbReference>
<keyword evidence="6" id="KW-0520">NAD</keyword>
<protein>
    <recommendedName>
        <fullName evidence="4">UDP-glucuronate decarboxylase</fullName>
        <ecNumber evidence="4">4.1.1.35</ecNumber>
    </recommendedName>
</protein>
<dbReference type="InterPro" id="IPR044516">
    <property type="entry name" value="UXS-like"/>
</dbReference>
<dbReference type="EC" id="4.1.1.35" evidence="4"/>
<dbReference type="GO" id="GO:0070403">
    <property type="term" value="F:NAD+ binding"/>
    <property type="evidence" value="ECO:0007669"/>
    <property type="project" value="InterPro"/>
</dbReference>
<evidence type="ECO:0000256" key="4">
    <source>
        <dbReference type="ARBA" id="ARBA00012290"/>
    </source>
</evidence>
<dbReference type="GO" id="GO:0005737">
    <property type="term" value="C:cytoplasm"/>
    <property type="evidence" value="ECO:0007669"/>
    <property type="project" value="TreeGrafter"/>
</dbReference>
<dbReference type="Gene3D" id="3.40.50.720">
    <property type="entry name" value="NAD(P)-binding Rossmann-like Domain"/>
    <property type="match status" value="1"/>
</dbReference>
<keyword evidence="12" id="KW-1185">Reference proteome</keyword>
<evidence type="ECO:0000256" key="2">
    <source>
        <dbReference type="ARBA" id="ARBA00005100"/>
    </source>
</evidence>
<evidence type="ECO:0000313" key="11">
    <source>
        <dbReference type="EMBL" id="KAI9195958.1"/>
    </source>
</evidence>
<keyword evidence="7" id="KW-0456">Lyase</keyword>
<evidence type="ECO:0000313" key="12">
    <source>
        <dbReference type="Proteomes" id="UP001064489"/>
    </source>
</evidence>
<feature type="domain" description="NAD(P)-binding" evidence="10">
    <location>
        <begin position="130"/>
        <end position="213"/>
    </location>
</feature>
<comment type="function">
    <text evidence="8">Catalyzes the NAD-dependent decarboxylation of UDP-glucuronic acid to UDP-xylose. Necessary for the biosynthesis of the core tetrasaccharide in glycosaminoglycan biosynthesis.</text>
</comment>
<comment type="caution">
    <text evidence="11">The sequence shown here is derived from an EMBL/GenBank/DDBJ whole genome shotgun (WGS) entry which is preliminary data.</text>
</comment>
<reference evidence="11" key="2">
    <citation type="submission" date="2023-02" db="EMBL/GenBank/DDBJ databases">
        <authorList>
            <person name="Swenson N.G."/>
            <person name="Wegrzyn J.L."/>
            <person name="Mcevoy S.L."/>
        </authorList>
    </citation>
    <scope>NUCLEOTIDE SEQUENCE</scope>
    <source>
        <strain evidence="11">91603</strain>
        <tissue evidence="11">Leaf</tissue>
    </source>
</reference>
<dbReference type="AlphaFoldDB" id="A0AAD5P2L3"/>
<reference evidence="11" key="1">
    <citation type="journal article" date="2022" name="Plant J.">
        <title>Strategies of tolerance reflected in two North American maple genomes.</title>
        <authorList>
            <person name="McEvoy S.L."/>
            <person name="Sezen U.U."/>
            <person name="Trouern-Trend A."/>
            <person name="McMahon S.M."/>
            <person name="Schaberg P.G."/>
            <person name="Yang J."/>
            <person name="Wegrzyn J.L."/>
            <person name="Swenson N.G."/>
        </authorList>
    </citation>
    <scope>NUCLEOTIDE SEQUENCE</scope>
    <source>
        <strain evidence="11">91603</strain>
    </source>
</reference>
<dbReference type="GO" id="GO:0048040">
    <property type="term" value="F:UDP-glucuronate decarboxylase activity"/>
    <property type="evidence" value="ECO:0007669"/>
    <property type="project" value="UniProtKB-EC"/>
</dbReference>
<comment type="similarity">
    <text evidence="3">Belongs to the NAD(P)-dependent epimerase/dehydratase family. UDP-glucuronic acid decarboxylase subfamily.</text>
</comment>
<evidence type="ECO:0000256" key="8">
    <source>
        <dbReference type="ARBA" id="ARBA00025005"/>
    </source>
</evidence>
<gene>
    <name evidence="11" type="ORF">LWI28_019727</name>
</gene>
<sequence length="226" mass="25756">MMDSHELIHRTQTQQPLVDSVPRRPPPRSVNIKALKSPIQYMLRSQRLVCILVGIAMSAMFFNRFPISTPPLTRHHQGLVFPTSVSTNLPTRRILYETSRDEDEFGGRREMGGASGRVPLGIKRKRLRVLVTGGAGFVGSHLVDRLMERGDSVIVVDNFFTGRKDNVVHHLGNPRFELIRHDVVEPILLEVDQIYHLACPASPVHYKFNPVKTIISFYFLSHVWFP</sequence>
<comment type="pathway">
    <text evidence="2">Nucleotide-sugar biosynthesis; UDP-alpha-D-xylose biosynthesis; UDP-alpha-D-xylose from UDP-alpha-D-glucuronate: step 1/1.</text>
</comment>
<dbReference type="Proteomes" id="UP001064489">
    <property type="component" value="Chromosome 1"/>
</dbReference>
<dbReference type="PANTHER" id="PTHR43078">
    <property type="entry name" value="UDP-GLUCURONIC ACID DECARBOXYLASE-RELATED"/>
    <property type="match status" value="1"/>
</dbReference>
<dbReference type="InterPro" id="IPR016040">
    <property type="entry name" value="NAD(P)-bd_dom"/>
</dbReference>
<dbReference type="GO" id="GO:0042732">
    <property type="term" value="P:D-xylose metabolic process"/>
    <property type="evidence" value="ECO:0007669"/>
    <property type="project" value="InterPro"/>
</dbReference>
<evidence type="ECO:0000256" key="3">
    <source>
        <dbReference type="ARBA" id="ARBA00007505"/>
    </source>
</evidence>
<dbReference type="InterPro" id="IPR036291">
    <property type="entry name" value="NAD(P)-bd_dom_sf"/>
</dbReference>
<dbReference type="SUPFAM" id="SSF51735">
    <property type="entry name" value="NAD(P)-binding Rossmann-fold domains"/>
    <property type="match status" value="1"/>
</dbReference>
<evidence type="ECO:0000256" key="5">
    <source>
        <dbReference type="ARBA" id="ARBA00022793"/>
    </source>
</evidence>
<comment type="cofactor">
    <cofactor evidence="1">
        <name>NAD(+)</name>
        <dbReference type="ChEBI" id="CHEBI:57540"/>
    </cofactor>
</comment>